<dbReference type="PANTHER" id="PTHR11129">
    <property type="entry name" value="PROTEIN FARNESYLTRANSFERASE ALPHA SUBUNIT/RAB GERANYLGERANYL TRANSFERASE ALPHA SUBUNIT"/>
    <property type="match status" value="1"/>
</dbReference>
<evidence type="ECO:0000256" key="9">
    <source>
        <dbReference type="ARBA" id="ARBA00040965"/>
    </source>
</evidence>
<dbReference type="AlphaFoldDB" id="A0A6U3RQU9"/>
<reference evidence="14" key="1">
    <citation type="submission" date="2021-01" db="EMBL/GenBank/DDBJ databases">
        <authorList>
            <person name="Corre E."/>
            <person name="Pelletier E."/>
            <person name="Niang G."/>
            <person name="Scheremetjew M."/>
            <person name="Finn R."/>
            <person name="Kale V."/>
            <person name="Holt S."/>
            <person name="Cochrane G."/>
            <person name="Meng A."/>
            <person name="Brown T."/>
            <person name="Cohen L."/>
        </authorList>
    </citation>
    <scope>NUCLEOTIDE SEQUENCE</scope>
    <source>
        <strain evidence="14">Pop2</strain>
    </source>
</reference>
<dbReference type="SUPFAM" id="SSF48439">
    <property type="entry name" value="Protein prenylyltransferase"/>
    <property type="match status" value="1"/>
</dbReference>
<dbReference type="Gene3D" id="1.25.40.120">
    <property type="entry name" value="Protein prenylyltransferase"/>
    <property type="match status" value="1"/>
</dbReference>
<dbReference type="GO" id="GO:0004662">
    <property type="term" value="F:CAAX-protein geranylgeranyltransferase activity"/>
    <property type="evidence" value="ECO:0007669"/>
    <property type="project" value="UniProtKB-EC"/>
</dbReference>
<dbReference type="Pfam" id="PF01239">
    <property type="entry name" value="PPTA"/>
    <property type="match status" value="4"/>
</dbReference>
<evidence type="ECO:0000256" key="12">
    <source>
        <dbReference type="ARBA" id="ARBA00043086"/>
    </source>
</evidence>
<dbReference type="EMBL" id="HBGN01022632">
    <property type="protein sequence ID" value="CAD9336733.1"/>
    <property type="molecule type" value="Transcribed_RNA"/>
</dbReference>
<gene>
    <name evidence="14" type="ORF">DBRI1063_LOCUS14424</name>
</gene>
<dbReference type="EC" id="2.5.1.58" evidence="4"/>
<dbReference type="PROSITE" id="PS51147">
    <property type="entry name" value="PFTA"/>
    <property type="match status" value="4"/>
</dbReference>
<dbReference type="PANTHER" id="PTHR11129:SF1">
    <property type="entry name" value="PROTEIN FARNESYLTRANSFERASE_GERANYLGERANYLTRANSFERASE TYPE-1 SUBUNIT ALPHA"/>
    <property type="match status" value="1"/>
</dbReference>
<dbReference type="GO" id="GO:0005953">
    <property type="term" value="C:CAAX-protein geranylgeranyltransferase complex"/>
    <property type="evidence" value="ECO:0007669"/>
    <property type="project" value="TreeGrafter"/>
</dbReference>
<evidence type="ECO:0000256" key="5">
    <source>
        <dbReference type="ARBA" id="ARBA00022602"/>
    </source>
</evidence>
<evidence type="ECO:0000256" key="11">
    <source>
        <dbReference type="ARBA" id="ARBA00042436"/>
    </source>
</evidence>
<evidence type="ECO:0000256" key="4">
    <source>
        <dbReference type="ARBA" id="ARBA00012702"/>
    </source>
</evidence>
<dbReference type="InterPro" id="IPR002088">
    <property type="entry name" value="Prenyl_trans_a"/>
</dbReference>
<keyword evidence="8" id="KW-0460">Magnesium</keyword>
<evidence type="ECO:0000256" key="6">
    <source>
        <dbReference type="ARBA" id="ARBA00022679"/>
    </source>
</evidence>
<evidence type="ECO:0000256" key="7">
    <source>
        <dbReference type="ARBA" id="ARBA00022737"/>
    </source>
</evidence>
<comment type="similarity">
    <text evidence="2">Belongs to the protein prenyltransferase subunit alpha family.</text>
</comment>
<evidence type="ECO:0000313" key="14">
    <source>
        <dbReference type="EMBL" id="CAD9336733.1"/>
    </source>
</evidence>
<evidence type="ECO:0000256" key="1">
    <source>
        <dbReference type="ARBA" id="ARBA00001946"/>
    </source>
</evidence>
<evidence type="ECO:0000256" key="13">
    <source>
        <dbReference type="ARBA" id="ARBA00043219"/>
    </source>
</evidence>
<dbReference type="EC" id="2.5.1.59" evidence="3"/>
<evidence type="ECO:0000256" key="8">
    <source>
        <dbReference type="ARBA" id="ARBA00022842"/>
    </source>
</evidence>
<dbReference type="GO" id="GO:0005965">
    <property type="term" value="C:protein farnesyltransferase complex"/>
    <property type="evidence" value="ECO:0007669"/>
    <property type="project" value="TreeGrafter"/>
</dbReference>
<evidence type="ECO:0000256" key="10">
    <source>
        <dbReference type="ARBA" id="ARBA00041392"/>
    </source>
</evidence>
<keyword evidence="7" id="KW-0677">Repeat</keyword>
<organism evidence="14">
    <name type="scientific">Ditylum brightwellii</name>
    <dbReference type="NCBI Taxonomy" id="49249"/>
    <lineage>
        <taxon>Eukaryota</taxon>
        <taxon>Sar</taxon>
        <taxon>Stramenopiles</taxon>
        <taxon>Ochrophyta</taxon>
        <taxon>Bacillariophyta</taxon>
        <taxon>Mediophyceae</taxon>
        <taxon>Lithodesmiophycidae</taxon>
        <taxon>Lithodesmiales</taxon>
        <taxon>Lithodesmiaceae</taxon>
        <taxon>Ditylum</taxon>
    </lineage>
</organism>
<keyword evidence="6" id="KW-0808">Transferase</keyword>
<name>A0A6U3RQU9_9STRA</name>
<comment type="cofactor">
    <cofactor evidence="1">
        <name>Mg(2+)</name>
        <dbReference type="ChEBI" id="CHEBI:18420"/>
    </cofactor>
</comment>
<dbReference type="GO" id="GO:0004660">
    <property type="term" value="F:protein farnesyltransferase activity"/>
    <property type="evidence" value="ECO:0007669"/>
    <property type="project" value="UniProtKB-EC"/>
</dbReference>
<sequence>MVEEEVPLPILFHDVTPIPQEDGPHPVCAISYKEDFTEAMNYLRAVLRANELSARALKLTSICLKLNPANYTVWHFRRRCLQNLSSSSSTKFAPESIQSDLEFSSKLGGSNPKNYQIWYHRRALLEPTFEAEMIKQKEGGEKGKEDEDDIIQKAKEELNYINGVLENDGKNYHAWSHRQWVLRTICFPPSIYNSELDYVHKLILDDPRNNSAWNHRWFITHKGCTRKPLSSLEDVQKEITYAMQCAEVDPFNESPWRYVIGFLEECKKYSGSEGNDVMEAADVKSLINSCEQEITKMRGNLGSTEYDVDSCVHLTSAKIDILEMKGDDISLEQVSVPILKAVTIFFTKVNHFQCMSLSIHMARTWGDWNVTKANNFYGCNFEYVALFLSFYLGTFDPS</sequence>
<proteinExistence type="inferred from homology"/>
<accession>A0A6U3RQU9</accession>
<evidence type="ECO:0000256" key="3">
    <source>
        <dbReference type="ARBA" id="ARBA00012700"/>
    </source>
</evidence>
<evidence type="ECO:0000256" key="2">
    <source>
        <dbReference type="ARBA" id="ARBA00006734"/>
    </source>
</evidence>
<protein>
    <recommendedName>
        <fullName evidence="9">Protein farnesyltransferase/geranylgeranyltransferase type-1 subunit alpha</fullName>
        <ecNumber evidence="4">2.5.1.58</ecNumber>
        <ecNumber evidence="3">2.5.1.59</ecNumber>
    </recommendedName>
    <alternativeName>
        <fullName evidence="12">CAAX farnesyltransferase subunit alpha</fullName>
    </alternativeName>
    <alternativeName>
        <fullName evidence="11">FTase-alpha</fullName>
    </alternativeName>
    <alternativeName>
        <fullName evidence="10">Ras proteins prenyltransferase subunit alpha</fullName>
    </alternativeName>
    <alternativeName>
        <fullName evidence="13">Type I protein geranyl-geranyltransferase subunit alpha</fullName>
    </alternativeName>
</protein>
<keyword evidence="5" id="KW-0637">Prenyltransferase</keyword>